<evidence type="ECO:0000313" key="10">
    <source>
        <dbReference type="Proteomes" id="UP001204798"/>
    </source>
</evidence>
<dbReference type="PANTHER" id="PTHR42829:SF2">
    <property type="entry name" value="NADH-UBIQUINONE OXIDOREDUCTASE CHAIN 5"/>
    <property type="match status" value="1"/>
</dbReference>
<feature type="transmembrane region" description="Helical" evidence="6">
    <location>
        <begin position="289"/>
        <end position="311"/>
    </location>
</feature>
<evidence type="ECO:0000256" key="4">
    <source>
        <dbReference type="ARBA" id="ARBA00023136"/>
    </source>
</evidence>
<evidence type="ECO:0000256" key="2">
    <source>
        <dbReference type="ARBA" id="ARBA00022692"/>
    </source>
</evidence>
<feature type="transmembrane region" description="Helical" evidence="6">
    <location>
        <begin position="35"/>
        <end position="57"/>
    </location>
</feature>
<feature type="transmembrane region" description="Helical" evidence="6">
    <location>
        <begin position="146"/>
        <end position="165"/>
    </location>
</feature>
<evidence type="ECO:0000256" key="3">
    <source>
        <dbReference type="ARBA" id="ARBA00022989"/>
    </source>
</evidence>
<accession>A0ABT2EKZ5</accession>
<dbReference type="NCBIfam" id="TIGR01974">
    <property type="entry name" value="NDH_I_L"/>
    <property type="match status" value="1"/>
</dbReference>
<keyword evidence="3 6" id="KW-1133">Transmembrane helix</keyword>
<feature type="transmembrane region" description="Helical" evidence="6">
    <location>
        <begin position="318"/>
        <end position="344"/>
    </location>
</feature>
<evidence type="ECO:0000259" key="8">
    <source>
        <dbReference type="Pfam" id="PF00662"/>
    </source>
</evidence>
<dbReference type="PRINTS" id="PR01435">
    <property type="entry name" value="NPOXDRDTASE5"/>
</dbReference>
<dbReference type="NCBIfam" id="NF005141">
    <property type="entry name" value="PRK06590.1"/>
    <property type="match status" value="1"/>
</dbReference>
<dbReference type="InterPro" id="IPR001516">
    <property type="entry name" value="Proton_antipo_N"/>
</dbReference>
<dbReference type="Gene3D" id="1.20.5.2700">
    <property type="match status" value="1"/>
</dbReference>
<dbReference type="InterPro" id="IPR003945">
    <property type="entry name" value="NU5C-like"/>
</dbReference>
<dbReference type="Pfam" id="PF00361">
    <property type="entry name" value="Proton_antipo_M"/>
    <property type="match status" value="1"/>
</dbReference>
<comment type="subcellular location">
    <subcellularLocation>
        <location evidence="1">Endomembrane system</location>
        <topology evidence="1">Multi-pass membrane protein</topology>
    </subcellularLocation>
    <subcellularLocation>
        <location evidence="5">Membrane</location>
        <topology evidence="5">Multi-pass membrane protein</topology>
    </subcellularLocation>
</comment>
<dbReference type="RefSeq" id="WP_259094580.1">
    <property type="nucleotide sequence ID" value="NZ_CP130454.1"/>
</dbReference>
<dbReference type="PRINTS" id="PR01434">
    <property type="entry name" value="NADHDHGNASE5"/>
</dbReference>
<dbReference type="PANTHER" id="PTHR42829">
    <property type="entry name" value="NADH-UBIQUINONE OXIDOREDUCTASE CHAIN 5"/>
    <property type="match status" value="1"/>
</dbReference>
<keyword evidence="4 6" id="KW-0472">Membrane</keyword>
<dbReference type="InterPro" id="IPR001750">
    <property type="entry name" value="ND/Mrp_TM"/>
</dbReference>
<evidence type="ECO:0000256" key="5">
    <source>
        <dbReference type="RuleBase" id="RU000320"/>
    </source>
</evidence>
<evidence type="ECO:0000313" key="9">
    <source>
        <dbReference type="EMBL" id="MCS3918605.1"/>
    </source>
</evidence>
<gene>
    <name evidence="9" type="ORF">M2350_001005</name>
</gene>
<keyword evidence="10" id="KW-1185">Reference proteome</keyword>
<feature type="transmembrane region" description="Helical" evidence="6">
    <location>
        <begin position="91"/>
        <end position="111"/>
    </location>
</feature>
<feature type="transmembrane region" description="Helical" evidence="6">
    <location>
        <begin position="648"/>
        <end position="665"/>
    </location>
</feature>
<protein>
    <submittedName>
        <fullName evidence="9">NADH-quinone oxidoreductase subunit L</fullName>
    </submittedName>
</protein>
<feature type="transmembrane region" description="Helical" evidence="6">
    <location>
        <begin position="258"/>
        <end position="277"/>
    </location>
</feature>
<evidence type="ECO:0000256" key="6">
    <source>
        <dbReference type="SAM" id="Phobius"/>
    </source>
</evidence>
<feature type="domain" description="NADH:quinone oxidoreductase/Mrp antiporter transmembrane" evidence="7">
    <location>
        <begin position="141"/>
        <end position="435"/>
    </location>
</feature>
<reference evidence="9 10" key="1">
    <citation type="submission" date="2022-08" db="EMBL/GenBank/DDBJ databases">
        <title>Bacterial and archaeal communities from various locations to study Microbial Dark Matter (Phase II).</title>
        <authorList>
            <person name="Stepanauskas R."/>
        </authorList>
    </citation>
    <scope>NUCLEOTIDE SEQUENCE [LARGE SCALE GENOMIC DNA]</scope>
    <source>
        <strain evidence="9 10">PD1</strain>
    </source>
</reference>
<feature type="transmembrane region" description="Helical" evidence="6">
    <location>
        <begin position="471"/>
        <end position="489"/>
    </location>
</feature>
<feature type="transmembrane region" description="Helical" evidence="6">
    <location>
        <begin position="591"/>
        <end position="611"/>
    </location>
</feature>
<feature type="transmembrane region" description="Helical" evidence="6">
    <location>
        <begin position="381"/>
        <end position="406"/>
    </location>
</feature>
<sequence length="669" mass="73769">MEATPMVAAIIMLAPFGAYLVNVFFGGWLKERAHWVSLTLVGISAMLSLMVFGTTVVRSLSDPHFHGWHGTWFTIPIGTYILKFGYQVDQLTAFMLVVVTFIGWFIQLYSVGYMHGDPRYSRYFAFLSLFKASMLLLVLTDNLVGLYAAWELVGLCSYLLIGFWFEKPEAARAAKKAFIVTRVGDAGFAIGIFLTFAVAGVLGFSEIFNFAEKATPQAKQLLTIAALFLFCGAIGKSAQFPLHIWLPDAMEGPTPVSALIHAATMVAAGVYMVGRLYPLFALQGFEHNPALTVVAWIGGLTAFLAATIAVAQDDIKRVLAYSTISQLGYMMMGLGVGGFTAGLFHLVTHAFFKALLFLGSGSVIHAVHHNDMKRMGGLKDYMPVTFITYLIGMAALAGIPPFAGFWSKDEILAAAFHSHIPGAKALFALGLVTAFLTAFYMTRQIGLVFFGKLRDHHTHPHESPPVMTIPLVVLAFFSATAGFIGIPGANFFERLVHFEAAPHHSFNPLVMSLSVLAALLGIFAGYSLYIANPIRSPDEEPLKAKLGSLYDLLANKWRIDWYDPTPGQLGYFVSRAFIWFAIMWRWFDLHVIDGIVNAIGYATAFIFATAYRWFDLYIVDGAVNFVGWFTKLIGNITRRIQTGLVQHYMFLVVAGLAVIALWAILQQLR</sequence>
<feature type="transmembrane region" description="Helical" evidence="6">
    <location>
        <begin position="224"/>
        <end position="246"/>
    </location>
</feature>
<dbReference type="Pfam" id="PF00662">
    <property type="entry name" value="Proton_antipo_N"/>
    <property type="match status" value="1"/>
</dbReference>
<feature type="transmembrane region" description="Helical" evidence="6">
    <location>
        <begin position="123"/>
        <end position="140"/>
    </location>
</feature>
<evidence type="ECO:0000256" key="1">
    <source>
        <dbReference type="ARBA" id="ARBA00004127"/>
    </source>
</evidence>
<feature type="transmembrane region" description="Helical" evidence="6">
    <location>
        <begin position="509"/>
        <end position="529"/>
    </location>
</feature>
<feature type="domain" description="NADH-Ubiquinone oxidoreductase (complex I) chain 5 N-terminal" evidence="8">
    <location>
        <begin position="75"/>
        <end position="124"/>
    </location>
</feature>
<proteinExistence type="predicted"/>
<dbReference type="EMBL" id="JANUCP010000002">
    <property type="protein sequence ID" value="MCS3918605.1"/>
    <property type="molecule type" value="Genomic_DNA"/>
</dbReference>
<keyword evidence="2 5" id="KW-0812">Transmembrane</keyword>
<comment type="caution">
    <text evidence="9">The sequence shown here is derived from an EMBL/GenBank/DDBJ whole genome shotgun (WGS) entry which is preliminary data.</text>
</comment>
<feature type="transmembrane region" description="Helical" evidence="6">
    <location>
        <begin position="6"/>
        <end position="28"/>
    </location>
</feature>
<feature type="transmembrane region" description="Helical" evidence="6">
    <location>
        <begin position="186"/>
        <end position="204"/>
    </location>
</feature>
<dbReference type="InterPro" id="IPR018393">
    <property type="entry name" value="NADHpl_OxRdtase_5_subgr"/>
</dbReference>
<organism evidence="9 10">
    <name type="scientific">Candidatus Fervidibacter sacchari</name>
    <dbReference type="NCBI Taxonomy" id="1448929"/>
    <lineage>
        <taxon>Bacteria</taxon>
        <taxon>Candidatus Fervidibacterota</taxon>
        <taxon>Candidatus Fervidibacter</taxon>
    </lineage>
</organism>
<feature type="transmembrane region" description="Helical" evidence="6">
    <location>
        <begin position="426"/>
        <end position="450"/>
    </location>
</feature>
<dbReference type="Proteomes" id="UP001204798">
    <property type="component" value="Unassembled WGS sequence"/>
</dbReference>
<name>A0ABT2EKZ5_9BACT</name>
<evidence type="ECO:0000259" key="7">
    <source>
        <dbReference type="Pfam" id="PF00361"/>
    </source>
</evidence>